<dbReference type="Proteomes" id="UP000224634">
    <property type="component" value="Unassembled WGS sequence"/>
</dbReference>
<protein>
    <submittedName>
        <fullName evidence="1">Uncharacterized protein</fullName>
    </submittedName>
</protein>
<accession>A0A2B7WGG0</accession>
<sequence length="66" mass="7460">MKELIQTIKEDWALEPSLLDLFDTHAEQPVLGLPLRVPLNIYSENLKLPFKIQTFLSIGLGILATL</sequence>
<gene>
    <name evidence="1" type="ORF">AJ80_09922</name>
</gene>
<name>A0A2B7WGG0_POLH7</name>
<dbReference type="AlphaFoldDB" id="A0A2B7WGG0"/>
<evidence type="ECO:0000313" key="1">
    <source>
        <dbReference type="EMBL" id="PGG95692.1"/>
    </source>
</evidence>
<dbReference type="EMBL" id="PDNA01000410">
    <property type="protein sequence ID" value="PGG95692.1"/>
    <property type="molecule type" value="Genomic_DNA"/>
</dbReference>
<keyword evidence="2" id="KW-1185">Reference proteome</keyword>
<reference evidence="1 2" key="1">
    <citation type="submission" date="2017-10" db="EMBL/GenBank/DDBJ databases">
        <title>Comparative genomics in systemic dimorphic fungi from Ajellomycetaceae.</title>
        <authorList>
            <person name="Munoz J.F."/>
            <person name="Mcewen J.G."/>
            <person name="Clay O.K."/>
            <person name="Cuomo C.A."/>
        </authorList>
    </citation>
    <scope>NUCLEOTIDE SEQUENCE [LARGE SCALE GENOMIC DNA]</scope>
    <source>
        <strain evidence="1 2">UAMH7299</strain>
    </source>
</reference>
<comment type="caution">
    <text evidence="1">The sequence shown here is derived from an EMBL/GenBank/DDBJ whole genome shotgun (WGS) entry which is preliminary data.</text>
</comment>
<evidence type="ECO:0000313" key="2">
    <source>
        <dbReference type="Proteomes" id="UP000224634"/>
    </source>
</evidence>
<proteinExistence type="predicted"/>
<organism evidence="1 2">
    <name type="scientific">Polytolypa hystricis (strain UAMH7299)</name>
    <dbReference type="NCBI Taxonomy" id="1447883"/>
    <lineage>
        <taxon>Eukaryota</taxon>
        <taxon>Fungi</taxon>
        <taxon>Dikarya</taxon>
        <taxon>Ascomycota</taxon>
        <taxon>Pezizomycotina</taxon>
        <taxon>Eurotiomycetes</taxon>
        <taxon>Eurotiomycetidae</taxon>
        <taxon>Onygenales</taxon>
        <taxon>Onygenales incertae sedis</taxon>
        <taxon>Polytolypa</taxon>
    </lineage>
</organism>